<comment type="caution">
    <text evidence="2">The sequence shown here is derived from an EMBL/GenBank/DDBJ whole genome shotgun (WGS) entry which is preliminary data.</text>
</comment>
<proteinExistence type="predicted"/>
<evidence type="ECO:0000256" key="1">
    <source>
        <dbReference type="SAM" id="Phobius"/>
    </source>
</evidence>
<protein>
    <submittedName>
        <fullName evidence="2">Uncharacterized protein</fullName>
    </submittedName>
</protein>
<keyword evidence="1" id="KW-0472">Membrane</keyword>
<gene>
    <name evidence="2" type="ORF">DVG78_14690</name>
</gene>
<feature type="transmembrane region" description="Helical" evidence="1">
    <location>
        <begin position="66"/>
        <end position="84"/>
    </location>
</feature>
<accession>A0A369IES8</accession>
<organism evidence="2 3">
    <name type="scientific">Runella aurantiaca</name>
    <dbReference type="NCBI Taxonomy" id="2282308"/>
    <lineage>
        <taxon>Bacteria</taxon>
        <taxon>Pseudomonadati</taxon>
        <taxon>Bacteroidota</taxon>
        <taxon>Cytophagia</taxon>
        <taxon>Cytophagales</taxon>
        <taxon>Spirosomataceae</taxon>
        <taxon>Runella</taxon>
    </lineage>
</organism>
<reference evidence="2 3" key="1">
    <citation type="submission" date="2018-07" db="EMBL/GenBank/DDBJ databases">
        <title>Genome analysis of Runella aurantiaca.</title>
        <authorList>
            <person name="Yang X."/>
        </authorList>
    </citation>
    <scope>NUCLEOTIDE SEQUENCE [LARGE SCALE GENOMIC DNA]</scope>
    <source>
        <strain evidence="2 3">YX9</strain>
    </source>
</reference>
<dbReference type="AlphaFoldDB" id="A0A369IES8"/>
<keyword evidence="3" id="KW-1185">Reference proteome</keyword>
<dbReference type="EMBL" id="QPIW01000011">
    <property type="protein sequence ID" value="RDB05126.1"/>
    <property type="molecule type" value="Genomic_DNA"/>
</dbReference>
<evidence type="ECO:0000313" key="2">
    <source>
        <dbReference type="EMBL" id="RDB05126.1"/>
    </source>
</evidence>
<dbReference type="Proteomes" id="UP000253141">
    <property type="component" value="Unassembled WGS sequence"/>
</dbReference>
<sequence length="86" mass="10130">MTMETIAKTEEQVRQERAVAWAKRLLASKRELEKEIEEEAKTPEYQEAVRKLREQNKKKWDATQKAIILFFVEGVTILTPLIQITK</sequence>
<evidence type="ECO:0000313" key="3">
    <source>
        <dbReference type="Proteomes" id="UP000253141"/>
    </source>
</evidence>
<keyword evidence="1" id="KW-0812">Transmembrane</keyword>
<name>A0A369IES8_9BACT</name>
<keyword evidence="1" id="KW-1133">Transmembrane helix</keyword>